<evidence type="ECO:0000256" key="1">
    <source>
        <dbReference type="ARBA" id="ARBA00022729"/>
    </source>
</evidence>
<dbReference type="SUPFAM" id="SSF50969">
    <property type="entry name" value="YVTN repeat-like/Quinoprotein amine dehydrogenase"/>
    <property type="match status" value="1"/>
</dbReference>
<dbReference type="InterPro" id="IPR031815">
    <property type="entry name" value="DUF5074"/>
</dbReference>
<dbReference type="Pfam" id="PF21783">
    <property type="entry name" value="YNCE"/>
    <property type="match status" value="1"/>
</dbReference>
<name>A0A450UIV7_9GAMM</name>
<dbReference type="PANTHER" id="PTHR47197">
    <property type="entry name" value="PROTEIN NIRF"/>
    <property type="match status" value="1"/>
</dbReference>
<dbReference type="InterPro" id="IPR011659">
    <property type="entry name" value="WD40"/>
</dbReference>
<evidence type="ECO:0000259" key="3">
    <source>
        <dbReference type="Pfam" id="PF21783"/>
    </source>
</evidence>
<organism evidence="4">
    <name type="scientific">Candidatus Kentrum sp. LFY</name>
    <dbReference type="NCBI Taxonomy" id="2126342"/>
    <lineage>
        <taxon>Bacteria</taxon>
        <taxon>Pseudomonadati</taxon>
        <taxon>Pseudomonadota</taxon>
        <taxon>Gammaproteobacteria</taxon>
        <taxon>Candidatus Kentrum</taxon>
    </lineage>
</organism>
<dbReference type="PANTHER" id="PTHR47197:SF3">
    <property type="entry name" value="DIHYDRO-HEME D1 DEHYDROGENASE"/>
    <property type="match status" value="1"/>
</dbReference>
<evidence type="ECO:0000313" key="4">
    <source>
        <dbReference type="EMBL" id="VFJ92453.1"/>
    </source>
</evidence>
<dbReference type="Pfam" id="PF07676">
    <property type="entry name" value="PD40"/>
    <property type="match status" value="1"/>
</dbReference>
<dbReference type="AlphaFoldDB" id="A0A450UIV7"/>
<keyword evidence="1 2" id="KW-0732">Signal</keyword>
<sequence>MKKTNIQAKRISSPAFLMLAMLFLMARPAFAGLERLAFVASEGENSVTIIDLITEKSLKVLPTGKTPHAMAAAPEGKIFVNNRGSRDLTVIDANRLEVTATIPLPAISFQLAMSPDGKTLAVVYKDGLELSLVDVASNAITETLEVGKAGKGFEKPMMKHPFWTPDGRFVYVSDSVHDTLVKIDVSEGVITKKIPLPGINHYLHLSPDGGTIYAVNETTRDGTSVTLIDRATDTVIADLPIPLAPGEKGKGHHGNFSPDHRYFFFSNLGSSGLHVLDVQSRKWIETIQTGKGPGHPAISRDGKYIFVVHHKDGVISIIDLDKQKFIKNIEIGKGKKEAHAFYFTPDGKYFHAISAQDNLMVKIDVERLEVASTMPVAKASMFFAIKEGDTYPPTE</sequence>
<dbReference type="EMBL" id="CAADFH010000023">
    <property type="protein sequence ID" value="VFJ92453.1"/>
    <property type="molecule type" value="Genomic_DNA"/>
</dbReference>
<dbReference type="InterPro" id="IPR048433">
    <property type="entry name" value="YNCE-like_beta-prop"/>
</dbReference>
<feature type="signal peptide" evidence="2">
    <location>
        <begin position="1"/>
        <end position="31"/>
    </location>
</feature>
<dbReference type="InterPro" id="IPR011044">
    <property type="entry name" value="Quino_amine_DH_bsu"/>
</dbReference>
<evidence type="ECO:0000256" key="2">
    <source>
        <dbReference type="SAM" id="SignalP"/>
    </source>
</evidence>
<proteinExistence type="predicted"/>
<reference evidence="4" key="1">
    <citation type="submission" date="2019-02" db="EMBL/GenBank/DDBJ databases">
        <authorList>
            <person name="Gruber-Vodicka R. H."/>
            <person name="Seah K. B. B."/>
        </authorList>
    </citation>
    <scope>NUCLEOTIDE SEQUENCE</scope>
    <source>
        <strain evidence="4">BECK_M6</strain>
    </source>
</reference>
<protein>
    <submittedName>
        <fullName evidence="4">40-residue YVTN family beta-propeller repeat-containing protein</fullName>
    </submittedName>
</protein>
<dbReference type="InterPro" id="IPR051200">
    <property type="entry name" value="Host-pathogen_enzymatic-act"/>
</dbReference>
<accession>A0A450UIV7</accession>
<feature type="chain" id="PRO_5019445562" evidence="2">
    <location>
        <begin position="32"/>
        <end position="395"/>
    </location>
</feature>
<dbReference type="Gene3D" id="2.130.10.10">
    <property type="entry name" value="YVTN repeat-like/Quinoprotein amine dehydrogenase"/>
    <property type="match status" value="2"/>
</dbReference>
<feature type="domain" description="YNCE-like beta-propeller" evidence="3">
    <location>
        <begin position="38"/>
        <end position="152"/>
    </location>
</feature>
<dbReference type="InterPro" id="IPR015943">
    <property type="entry name" value="WD40/YVTN_repeat-like_dom_sf"/>
</dbReference>
<gene>
    <name evidence="4" type="ORF">BECKLFY1418A_GA0070994_102320</name>
</gene>
<dbReference type="Pfam" id="PF16819">
    <property type="entry name" value="DUF5074"/>
    <property type="match status" value="1"/>
</dbReference>